<evidence type="ECO:0000256" key="12">
    <source>
        <dbReference type="ARBA" id="ARBA00031030"/>
    </source>
</evidence>
<comment type="similarity">
    <text evidence="3 13">Belongs to the membrane-bound acyltransferase family.</text>
</comment>
<evidence type="ECO:0000256" key="5">
    <source>
        <dbReference type="ARBA" id="ARBA00022475"/>
    </source>
</evidence>
<keyword evidence="5 13" id="KW-1003">Cell membrane</keyword>
<evidence type="ECO:0000256" key="10">
    <source>
        <dbReference type="ARBA" id="ARBA00023136"/>
    </source>
</evidence>
<comment type="subcellular location">
    <subcellularLocation>
        <location evidence="1">Cell membrane</location>
        <topology evidence="1">Multi-pass membrane protein</topology>
    </subcellularLocation>
</comment>
<keyword evidence="6 13" id="KW-0808">Transferase</keyword>
<evidence type="ECO:0000256" key="1">
    <source>
        <dbReference type="ARBA" id="ARBA00004651"/>
    </source>
</evidence>
<evidence type="ECO:0000313" key="15">
    <source>
        <dbReference type="EMBL" id="AMO37451.1"/>
    </source>
</evidence>
<accession>A0A127K6A1</accession>
<keyword evidence="16" id="KW-1185">Reference proteome</keyword>
<keyword evidence="8" id="KW-0016">Alginate biosynthesis</keyword>
<dbReference type="PIRSF" id="PIRSF500217">
    <property type="entry name" value="AlgI"/>
    <property type="match status" value="1"/>
</dbReference>
<dbReference type="AlphaFoldDB" id="A0A127K6A1"/>
<feature type="transmembrane region" description="Helical" evidence="14">
    <location>
        <begin position="318"/>
        <end position="341"/>
    </location>
</feature>
<evidence type="ECO:0000256" key="2">
    <source>
        <dbReference type="ARBA" id="ARBA00005182"/>
    </source>
</evidence>
<evidence type="ECO:0000256" key="7">
    <source>
        <dbReference type="ARBA" id="ARBA00022692"/>
    </source>
</evidence>
<evidence type="ECO:0000256" key="9">
    <source>
        <dbReference type="ARBA" id="ARBA00022989"/>
    </source>
</evidence>
<feature type="transmembrane region" description="Helical" evidence="14">
    <location>
        <begin position="189"/>
        <end position="204"/>
    </location>
</feature>
<feature type="transmembrane region" description="Helical" evidence="14">
    <location>
        <begin position="438"/>
        <end position="459"/>
    </location>
</feature>
<gene>
    <name evidence="15" type="ORF">AC731_011170</name>
</gene>
<proteinExistence type="inferred from homology"/>
<reference evidence="16" key="1">
    <citation type="submission" date="2016-03" db="EMBL/GenBank/DDBJ databases">
        <authorList>
            <person name="Ma C."/>
            <person name="Zhou S."/>
            <person name="Yang G."/>
        </authorList>
    </citation>
    <scope>NUCLEOTIDE SEQUENCE [LARGE SCALE GENOMIC DNA]</scope>
    <source>
        <strain evidence="16">SgZ-1</strain>
    </source>
</reference>
<dbReference type="KEGG" id="thu:AC731_011170"/>
<protein>
    <recommendedName>
        <fullName evidence="4">Probable alginate O-acetylase AlgI</fullName>
    </recommendedName>
    <alternativeName>
        <fullName evidence="12">Alginate biosynthesis protein AlgI</fullName>
    </alternativeName>
</protein>
<keyword evidence="7 14" id="KW-0812">Transmembrane</keyword>
<evidence type="ECO:0000256" key="11">
    <source>
        <dbReference type="ARBA" id="ARBA00023315"/>
    </source>
</evidence>
<dbReference type="RefSeq" id="WP_048706082.1">
    <property type="nucleotide sequence ID" value="NZ_CP014646.1"/>
</dbReference>
<evidence type="ECO:0000256" key="6">
    <source>
        <dbReference type="ARBA" id="ARBA00022679"/>
    </source>
</evidence>
<dbReference type="Pfam" id="PF03062">
    <property type="entry name" value="MBOAT"/>
    <property type="match status" value="1"/>
</dbReference>
<dbReference type="InterPro" id="IPR028362">
    <property type="entry name" value="AlgI"/>
</dbReference>
<feature type="transmembrane region" description="Helical" evidence="14">
    <location>
        <begin position="151"/>
        <end position="169"/>
    </location>
</feature>
<dbReference type="GO" id="GO:0005886">
    <property type="term" value="C:plasma membrane"/>
    <property type="evidence" value="ECO:0007669"/>
    <property type="project" value="UniProtKB-SubCell"/>
</dbReference>
<feature type="transmembrane region" description="Helical" evidence="14">
    <location>
        <begin position="52"/>
        <end position="70"/>
    </location>
</feature>
<dbReference type="PANTHER" id="PTHR13285:SF23">
    <property type="entry name" value="TEICHOIC ACID D-ALANYLTRANSFERASE"/>
    <property type="match status" value="1"/>
</dbReference>
<dbReference type="InterPro" id="IPR004299">
    <property type="entry name" value="MBOAT_fam"/>
</dbReference>
<comment type="pathway">
    <text evidence="2">Glycan biosynthesis; alginate biosynthesis.</text>
</comment>
<evidence type="ECO:0000256" key="14">
    <source>
        <dbReference type="SAM" id="Phobius"/>
    </source>
</evidence>
<feature type="transmembrane region" description="Helical" evidence="14">
    <location>
        <begin position="372"/>
        <end position="389"/>
    </location>
</feature>
<sequence>MLFNSYEFLFLFLPITLAGYFWVARRGHEPAIVWLVLASLFFYAWWRPAYLLLLLFSMLVNFGLGSLLELAHRQGRRHVGKAWLTAGVVFNLALLGYFKYANFTVNSLNAIAGTDFHLDTIILPLAISFFTFQQIAYLVDAYQGQAREYRFAHYALFVTFFPQLIAGPIVHHRDILPQFMKPGALTPRAQNMAIGVSIFALGLFKKTVLADGVAQYATPVFNAAAAGSTLSFFEAWGGALAYTLQLYFDFSGYSDMAIGAARMFGIVLPVNFHSPYKATNIIEFWRRWHMTLSAFLRDYLYIALGGNRAGRLMRYRNLMLTMLLGGLWHGAGWAFVAWGALHGLYLCINHAWRHTTTRLCPQGLLPAPLAKALSWLVTFVAVVIGWVFFRAGSFDTAVAVLQGMAGLNGIALPNAIAARLDAVWPVLASFGFNTYLGGGSQFVFTWLWIAALLPIALIMPNTQQIMRYSQPGLHLHRGRDEDELQPGKQLTDKLAWHESISWAIGIGLLASIAVLAMTRISEFLYFQF</sequence>
<evidence type="ECO:0000256" key="8">
    <source>
        <dbReference type="ARBA" id="ARBA00022841"/>
    </source>
</evidence>
<keyword evidence="10 13" id="KW-0472">Membrane</keyword>
<feature type="transmembrane region" description="Helical" evidence="14">
    <location>
        <begin position="82"/>
        <end position="101"/>
    </location>
</feature>
<evidence type="ECO:0000256" key="3">
    <source>
        <dbReference type="ARBA" id="ARBA00010323"/>
    </source>
</evidence>
<keyword evidence="11 13" id="KW-0012">Acyltransferase</keyword>
<dbReference type="STRING" id="1134435.AC731_011170"/>
<dbReference type="InterPro" id="IPR051085">
    <property type="entry name" value="MB_O-acyltransferase"/>
</dbReference>
<dbReference type="InterPro" id="IPR024194">
    <property type="entry name" value="Ac/AlaTfrase_AlgI/DltB"/>
</dbReference>
<evidence type="ECO:0000256" key="4">
    <source>
        <dbReference type="ARBA" id="ARBA00016084"/>
    </source>
</evidence>
<feature type="transmembrane region" description="Helical" evidence="14">
    <location>
        <begin position="396"/>
        <end position="418"/>
    </location>
</feature>
<keyword evidence="9 14" id="KW-1133">Transmembrane helix</keyword>
<evidence type="ECO:0000256" key="13">
    <source>
        <dbReference type="PIRNR" id="PIRNR016636"/>
    </source>
</evidence>
<organism evidence="15 16">
    <name type="scientific">Thauera humireducens</name>
    <dbReference type="NCBI Taxonomy" id="1134435"/>
    <lineage>
        <taxon>Bacteria</taxon>
        <taxon>Pseudomonadati</taxon>
        <taxon>Pseudomonadota</taxon>
        <taxon>Betaproteobacteria</taxon>
        <taxon>Rhodocyclales</taxon>
        <taxon>Zoogloeaceae</taxon>
        <taxon>Thauera</taxon>
    </lineage>
</organism>
<dbReference type="EMBL" id="CP014646">
    <property type="protein sequence ID" value="AMO37451.1"/>
    <property type="molecule type" value="Genomic_DNA"/>
</dbReference>
<feature type="transmembrane region" description="Helical" evidence="14">
    <location>
        <begin position="500"/>
        <end position="520"/>
    </location>
</feature>
<dbReference type="Proteomes" id="UP000036902">
    <property type="component" value="Chromosome"/>
</dbReference>
<evidence type="ECO:0000313" key="16">
    <source>
        <dbReference type="Proteomes" id="UP000036902"/>
    </source>
</evidence>
<dbReference type="PANTHER" id="PTHR13285">
    <property type="entry name" value="ACYLTRANSFERASE"/>
    <property type="match status" value="1"/>
</dbReference>
<feature type="transmembrane region" description="Helical" evidence="14">
    <location>
        <begin position="6"/>
        <end position="23"/>
    </location>
</feature>
<name>A0A127K6A1_9RHOO</name>
<dbReference type="GO" id="GO:0042121">
    <property type="term" value="P:alginic acid biosynthetic process"/>
    <property type="evidence" value="ECO:0007669"/>
    <property type="project" value="UniProtKB-KW"/>
</dbReference>
<feature type="transmembrane region" description="Helical" evidence="14">
    <location>
        <begin position="121"/>
        <end position="139"/>
    </location>
</feature>
<dbReference type="PIRSF" id="PIRSF016636">
    <property type="entry name" value="AlgI_DltB"/>
    <property type="match status" value="1"/>
</dbReference>
<feature type="transmembrane region" description="Helical" evidence="14">
    <location>
        <begin position="30"/>
        <end position="46"/>
    </location>
</feature>
<dbReference type="GO" id="GO:0016746">
    <property type="term" value="F:acyltransferase activity"/>
    <property type="evidence" value="ECO:0007669"/>
    <property type="project" value="UniProtKB-KW"/>
</dbReference>